<dbReference type="STRING" id="400668.Mmwyl1_0109"/>
<keyword evidence="2" id="KW-0813">Transport</keyword>
<name>A6VRH2_MARMS</name>
<accession>A6VRH2</accession>
<dbReference type="InterPro" id="IPR011701">
    <property type="entry name" value="MFS"/>
</dbReference>
<dbReference type="PANTHER" id="PTHR43266">
    <property type="entry name" value="MACROLIDE-EFFLUX PROTEIN"/>
    <property type="match status" value="1"/>
</dbReference>
<dbReference type="PANTHER" id="PTHR43266:SF2">
    <property type="entry name" value="MAJOR FACILITATOR SUPERFAMILY (MFS) PROFILE DOMAIN-CONTAINING PROTEIN"/>
    <property type="match status" value="1"/>
</dbReference>
<feature type="transmembrane region" description="Helical" evidence="7">
    <location>
        <begin position="285"/>
        <end position="309"/>
    </location>
</feature>
<proteinExistence type="predicted"/>
<evidence type="ECO:0000256" key="3">
    <source>
        <dbReference type="ARBA" id="ARBA00022475"/>
    </source>
</evidence>
<dbReference type="Gene3D" id="1.20.1250.20">
    <property type="entry name" value="MFS general substrate transporter like domains"/>
    <property type="match status" value="1"/>
</dbReference>
<keyword evidence="4 7" id="KW-0812">Transmembrane</keyword>
<dbReference type="HOGENOM" id="CLU_034180_15_4_6"/>
<feature type="transmembrane region" description="Helical" evidence="7">
    <location>
        <begin position="256"/>
        <end position="273"/>
    </location>
</feature>
<dbReference type="GO" id="GO:0022857">
    <property type="term" value="F:transmembrane transporter activity"/>
    <property type="evidence" value="ECO:0007669"/>
    <property type="project" value="InterPro"/>
</dbReference>
<feature type="transmembrane region" description="Helical" evidence="7">
    <location>
        <begin position="144"/>
        <end position="165"/>
    </location>
</feature>
<feature type="transmembrane region" description="Helical" evidence="7">
    <location>
        <begin position="54"/>
        <end position="72"/>
    </location>
</feature>
<dbReference type="AlphaFoldDB" id="A6VRH2"/>
<dbReference type="eggNOG" id="COG2814">
    <property type="taxonomic scope" value="Bacteria"/>
</dbReference>
<feature type="transmembrane region" description="Helical" evidence="7">
    <location>
        <begin position="104"/>
        <end position="123"/>
    </location>
</feature>
<feature type="transmembrane region" description="Helical" evidence="7">
    <location>
        <begin position="79"/>
        <end position="98"/>
    </location>
</feature>
<dbReference type="Pfam" id="PF07690">
    <property type="entry name" value="MFS_1"/>
    <property type="match status" value="1"/>
</dbReference>
<feature type="transmembrane region" description="Helical" evidence="7">
    <location>
        <begin position="348"/>
        <end position="374"/>
    </location>
</feature>
<feature type="transmembrane region" description="Helical" evidence="7">
    <location>
        <begin position="315"/>
        <end position="336"/>
    </location>
</feature>
<dbReference type="KEGG" id="mmw:Mmwyl1_0109"/>
<reference evidence="8" key="1">
    <citation type="submission" date="2007-06" db="EMBL/GenBank/DDBJ databases">
        <title>Complete sequence of Marinomonas sp. MWYL1.</title>
        <authorList>
            <consortium name="US DOE Joint Genome Institute"/>
            <person name="Copeland A."/>
            <person name="Lucas S."/>
            <person name="Lapidus A."/>
            <person name="Barry K."/>
            <person name="Glavina del Rio T."/>
            <person name="Dalin E."/>
            <person name="Tice H."/>
            <person name="Pitluck S."/>
            <person name="Kiss H."/>
            <person name="Brettin T."/>
            <person name="Bruce D."/>
            <person name="Detter J.C."/>
            <person name="Han C."/>
            <person name="Schmutz J."/>
            <person name="Larimer F."/>
            <person name="Land M."/>
            <person name="Hauser L."/>
            <person name="Kyrpides N."/>
            <person name="Kim E."/>
            <person name="Johnston A.W.B."/>
            <person name="Todd J.D."/>
            <person name="Rogers R."/>
            <person name="Wexler M."/>
            <person name="Bond P.L."/>
            <person name="Li Y."/>
            <person name="Richardson P."/>
        </authorList>
    </citation>
    <scope>NUCLEOTIDE SEQUENCE [LARGE SCALE GENOMIC DNA]</scope>
    <source>
        <strain evidence="8">MWYL1</strain>
    </source>
</reference>
<evidence type="ECO:0000256" key="1">
    <source>
        <dbReference type="ARBA" id="ARBA00004651"/>
    </source>
</evidence>
<dbReference type="EMBL" id="CP000749">
    <property type="protein sequence ID" value="ABR69051.1"/>
    <property type="molecule type" value="Genomic_DNA"/>
</dbReference>
<feature type="transmembrane region" description="Helical" evidence="7">
    <location>
        <begin position="171"/>
        <end position="190"/>
    </location>
</feature>
<comment type="subcellular location">
    <subcellularLocation>
        <location evidence="1">Cell membrane</location>
        <topology evidence="1">Multi-pass membrane protein</topology>
    </subcellularLocation>
</comment>
<sequence length="407" mass="44992">MNTFEKDIRTSAINAFFIVSARCVSDLSRFLNMISLSSYVFIISNSVYQFSIFMIFHVCGSIIASVASLPFFRKVQGKTALILINILCFFSMLLLIITPEKQHIYAFPYIAFINGFTHTMFVIGTSSQLPNWIIKSKLVLTNTWLISLSSMSAVVGSLIAGTLVATTGYQGIFLINCGVYVLVVGLLLPLKKMASHSAWASQSVSFKKEWRSLISELKKEPVLGSMLLITLIGSLGNAAHQIGFPIIAEQLIPNNISQSMGILMASWAIGRFLGARAIAYLLKKYAYLSLETLFLFGFSAMSLGFILVFQQHSQLWATAFIVAAGIGDGISDVSLISRIQTEPENLRLPMLSILALLKMTGFTVCMIIVAPFYTWLTLDLVILLFHGTPLIALVISQAWLRQRPIQL</sequence>
<gene>
    <name evidence="8" type="ordered locus">Mmwyl1_0109</name>
</gene>
<evidence type="ECO:0000256" key="4">
    <source>
        <dbReference type="ARBA" id="ARBA00022692"/>
    </source>
</evidence>
<evidence type="ECO:0000256" key="2">
    <source>
        <dbReference type="ARBA" id="ARBA00022448"/>
    </source>
</evidence>
<feature type="transmembrane region" description="Helical" evidence="7">
    <location>
        <begin position="222"/>
        <end position="244"/>
    </location>
</feature>
<protein>
    <submittedName>
        <fullName evidence="8">Major facilitator superfamily MFS_1</fullName>
    </submittedName>
</protein>
<evidence type="ECO:0000256" key="5">
    <source>
        <dbReference type="ARBA" id="ARBA00022989"/>
    </source>
</evidence>
<dbReference type="GO" id="GO:0005886">
    <property type="term" value="C:plasma membrane"/>
    <property type="evidence" value="ECO:0007669"/>
    <property type="project" value="UniProtKB-SubCell"/>
</dbReference>
<evidence type="ECO:0000313" key="8">
    <source>
        <dbReference type="EMBL" id="ABR69051.1"/>
    </source>
</evidence>
<keyword evidence="6 7" id="KW-0472">Membrane</keyword>
<feature type="transmembrane region" description="Helical" evidence="7">
    <location>
        <begin position="380"/>
        <end position="400"/>
    </location>
</feature>
<keyword evidence="3" id="KW-1003">Cell membrane</keyword>
<evidence type="ECO:0000256" key="7">
    <source>
        <dbReference type="SAM" id="Phobius"/>
    </source>
</evidence>
<dbReference type="InterPro" id="IPR036259">
    <property type="entry name" value="MFS_trans_sf"/>
</dbReference>
<evidence type="ECO:0000256" key="6">
    <source>
        <dbReference type="ARBA" id="ARBA00023136"/>
    </source>
</evidence>
<organism evidence="8">
    <name type="scientific">Marinomonas sp. (strain MWYL1)</name>
    <dbReference type="NCBI Taxonomy" id="400668"/>
    <lineage>
        <taxon>Bacteria</taxon>
        <taxon>Pseudomonadati</taxon>
        <taxon>Pseudomonadota</taxon>
        <taxon>Gammaproteobacteria</taxon>
        <taxon>Oceanospirillales</taxon>
        <taxon>Oceanospirillaceae</taxon>
        <taxon>Marinomonas</taxon>
    </lineage>
</organism>
<dbReference type="SUPFAM" id="SSF103473">
    <property type="entry name" value="MFS general substrate transporter"/>
    <property type="match status" value="1"/>
</dbReference>
<keyword evidence="5 7" id="KW-1133">Transmembrane helix</keyword>